<dbReference type="GO" id="GO:0016829">
    <property type="term" value="F:lyase activity"/>
    <property type="evidence" value="ECO:0007669"/>
    <property type="project" value="UniProtKB-KW"/>
</dbReference>
<evidence type="ECO:0000313" key="5">
    <source>
        <dbReference type="Proteomes" id="UP000273643"/>
    </source>
</evidence>
<dbReference type="NCBIfam" id="TIGR02474">
    <property type="entry name" value="pec_lyase"/>
    <property type="match status" value="1"/>
</dbReference>
<feature type="domain" description="CBM6" evidence="3">
    <location>
        <begin position="61"/>
        <end position="184"/>
    </location>
</feature>
<keyword evidence="2" id="KW-0732">Signal</keyword>
<proteinExistence type="predicted"/>
<dbReference type="Gene3D" id="1.50.10.20">
    <property type="match status" value="1"/>
</dbReference>
<feature type="chain" id="PRO_5018075513" evidence="2">
    <location>
        <begin position="25"/>
        <end position="517"/>
    </location>
</feature>
<protein>
    <submittedName>
        <fullName evidence="4">PelA/Pel-15E family pectate lyase</fullName>
    </submittedName>
</protein>
<dbReference type="Proteomes" id="UP000273643">
    <property type="component" value="Unassembled WGS sequence"/>
</dbReference>
<feature type="signal peptide" evidence="2">
    <location>
        <begin position="1"/>
        <end position="24"/>
    </location>
</feature>
<dbReference type="InterPro" id="IPR012669">
    <property type="entry name" value="Pectate_lyase"/>
</dbReference>
<dbReference type="SUPFAM" id="SSF49785">
    <property type="entry name" value="Galactose-binding domain-like"/>
    <property type="match status" value="1"/>
</dbReference>
<dbReference type="GO" id="GO:0030246">
    <property type="term" value="F:carbohydrate binding"/>
    <property type="evidence" value="ECO:0007669"/>
    <property type="project" value="InterPro"/>
</dbReference>
<evidence type="ECO:0000256" key="1">
    <source>
        <dbReference type="SAM" id="MobiDB-lite"/>
    </source>
</evidence>
<dbReference type="EMBL" id="RJUK01000002">
    <property type="protein sequence ID" value="ROQ18532.1"/>
    <property type="molecule type" value="Genomic_DNA"/>
</dbReference>
<dbReference type="PROSITE" id="PS51257">
    <property type="entry name" value="PROKAR_LIPOPROTEIN"/>
    <property type="match status" value="1"/>
</dbReference>
<organism evidence="4 5">
    <name type="scientific">Marinimicrobium koreense</name>
    <dbReference type="NCBI Taxonomy" id="306545"/>
    <lineage>
        <taxon>Bacteria</taxon>
        <taxon>Pseudomonadati</taxon>
        <taxon>Pseudomonadota</taxon>
        <taxon>Gammaproteobacteria</taxon>
        <taxon>Cellvibrionales</taxon>
        <taxon>Cellvibrionaceae</taxon>
        <taxon>Marinimicrobium</taxon>
    </lineage>
</organism>
<reference evidence="4 5" key="1">
    <citation type="submission" date="2018-11" db="EMBL/GenBank/DDBJ databases">
        <title>Genomic Encyclopedia of Type Strains, Phase IV (KMG-IV): sequencing the most valuable type-strain genomes for metagenomic binning, comparative biology and taxonomic classification.</title>
        <authorList>
            <person name="Goeker M."/>
        </authorList>
    </citation>
    <scope>NUCLEOTIDE SEQUENCE [LARGE SCALE GENOMIC DNA]</scope>
    <source>
        <strain evidence="4 5">DSM 16974</strain>
    </source>
</reference>
<dbReference type="RefSeq" id="WP_123639143.1">
    <property type="nucleotide sequence ID" value="NZ_RJUK01000002.1"/>
</dbReference>
<sequence length="517" mass="56665">MIIKPLTFAVIMSGLLVACGGSDSAPDNASSSSSSSSSTASSASESSQSSSETTQGDENSLTIQEYDTGFCRLDGTVDSDNEGFTGPGFSNTDNVPDSAITYRVNVPEAGHYALEVRYTSLNTRPGDIQVNDADAGEFEFATTGSWTSWTTESQTVELDAGDNDIGLVATGVDGLPNVDALTVIGVTPTAVDCGVNSDGDGLLLPQDGNPVHSRFRSARFAWSQDKADIVLSYQYDHGGWPKNQDYEFEGSGGNDLGTIDNGATVTEMIYLAQVYKDTGETRYRDGVRKAMNYLLDAQYDTGGWPQYYPLRGGYSDHVTFNDNAMTRVLTALYHANLESAPFDTDLFTDSDRAAMAHAIERGVDYILQSQWEQNGELTVWCAQHGKDDYLPKAARAYELESLSGSESVEIIAFLMTQPQTPEVEAAVKAAIGWFRSEGTYLDDHRYHSSVEEKIVYSEGDRMWYRFYDLNTNEGFFSDRDGGKYYDIMEISAERRNGYSWGGSYGEKIISYADRVGY</sequence>
<evidence type="ECO:0000259" key="3">
    <source>
        <dbReference type="PROSITE" id="PS51175"/>
    </source>
</evidence>
<dbReference type="AlphaFoldDB" id="A0A3N1NIK6"/>
<gene>
    <name evidence="4" type="ORF">EDC38_2759</name>
</gene>
<feature type="region of interest" description="Disordered" evidence="1">
    <location>
        <begin position="22"/>
        <end position="60"/>
    </location>
</feature>
<dbReference type="InterPro" id="IPR008979">
    <property type="entry name" value="Galactose-bd-like_sf"/>
</dbReference>
<dbReference type="Pfam" id="PF09492">
    <property type="entry name" value="Pec_lyase"/>
    <property type="match status" value="1"/>
</dbReference>
<accession>A0A3N1NIK6</accession>
<dbReference type="Pfam" id="PF03422">
    <property type="entry name" value="CBM_6"/>
    <property type="match status" value="1"/>
</dbReference>
<keyword evidence="5" id="KW-1185">Reference proteome</keyword>
<dbReference type="InterPro" id="IPR005084">
    <property type="entry name" value="CBM6"/>
</dbReference>
<dbReference type="Gene3D" id="2.60.120.260">
    <property type="entry name" value="Galactose-binding domain-like"/>
    <property type="match status" value="1"/>
</dbReference>
<keyword evidence="4" id="KW-0456">Lyase</keyword>
<dbReference type="OrthoDB" id="9804686at2"/>
<dbReference type="SUPFAM" id="SSF81853">
    <property type="entry name" value="Family 10 polysaccharide lyase"/>
    <property type="match status" value="1"/>
</dbReference>
<evidence type="ECO:0000256" key="2">
    <source>
        <dbReference type="SAM" id="SignalP"/>
    </source>
</evidence>
<comment type="caution">
    <text evidence="4">The sequence shown here is derived from an EMBL/GenBank/DDBJ whole genome shotgun (WGS) entry which is preliminary data.</text>
</comment>
<name>A0A3N1NIK6_9GAMM</name>
<evidence type="ECO:0000313" key="4">
    <source>
        <dbReference type="EMBL" id="ROQ18532.1"/>
    </source>
</evidence>
<dbReference type="PROSITE" id="PS51175">
    <property type="entry name" value="CBM6"/>
    <property type="match status" value="1"/>
</dbReference>
<feature type="compositionally biased region" description="Low complexity" evidence="1">
    <location>
        <begin position="29"/>
        <end position="54"/>
    </location>
</feature>